<proteinExistence type="predicted"/>
<dbReference type="Pfam" id="PF00061">
    <property type="entry name" value="Lipocalin"/>
    <property type="match status" value="1"/>
</dbReference>
<keyword evidence="1" id="KW-0732">Signal</keyword>
<dbReference type="SUPFAM" id="SSF50814">
    <property type="entry name" value="Lipocalins"/>
    <property type="match status" value="1"/>
</dbReference>
<protein>
    <recommendedName>
        <fullName evidence="2">Lipocalin/cytosolic fatty-acid binding domain-containing protein</fullName>
    </recommendedName>
</protein>
<comment type="caution">
    <text evidence="3">The sequence shown here is derived from an EMBL/GenBank/DDBJ whole genome shotgun (WGS) entry which is preliminary data.</text>
</comment>
<evidence type="ECO:0000313" key="4">
    <source>
        <dbReference type="Proteomes" id="UP000826195"/>
    </source>
</evidence>
<organism evidence="3 4">
    <name type="scientific">Cotesia glomerata</name>
    <name type="common">Lepidopteran parasitic wasp</name>
    <name type="synonym">Apanteles glomeratus</name>
    <dbReference type="NCBI Taxonomy" id="32391"/>
    <lineage>
        <taxon>Eukaryota</taxon>
        <taxon>Metazoa</taxon>
        <taxon>Ecdysozoa</taxon>
        <taxon>Arthropoda</taxon>
        <taxon>Hexapoda</taxon>
        <taxon>Insecta</taxon>
        <taxon>Pterygota</taxon>
        <taxon>Neoptera</taxon>
        <taxon>Endopterygota</taxon>
        <taxon>Hymenoptera</taxon>
        <taxon>Apocrita</taxon>
        <taxon>Ichneumonoidea</taxon>
        <taxon>Braconidae</taxon>
        <taxon>Microgastrinae</taxon>
        <taxon>Cotesia</taxon>
    </lineage>
</organism>
<feature type="signal peptide" evidence="1">
    <location>
        <begin position="1"/>
        <end position="16"/>
    </location>
</feature>
<dbReference type="EMBL" id="JAHXZJ010001864">
    <property type="protein sequence ID" value="KAH0550314.1"/>
    <property type="molecule type" value="Genomic_DNA"/>
</dbReference>
<dbReference type="InterPro" id="IPR000566">
    <property type="entry name" value="Lipocln_cytosolic_FA-bd_dom"/>
</dbReference>
<evidence type="ECO:0000313" key="3">
    <source>
        <dbReference type="EMBL" id="KAH0550314.1"/>
    </source>
</evidence>
<accession>A0AAV7IIQ3</accession>
<gene>
    <name evidence="3" type="ORF">KQX54_018646</name>
</gene>
<keyword evidence="4" id="KW-1185">Reference proteome</keyword>
<sequence>MLFVPIIFCLVAGSTALVVEPGHCPDVTVNKMNLTKLSGVWYKYASNENELDEEQKNIKIDMTPPENGVSIATLTSFSKLIGDSIKTVCKVTLTENDEVFKAIFSVPILGKLERTFWNIALDNNAYVVSLACENLGPNHIKGVALYTRERNPPKDVLLAAQKETEKNGVAWSNLIKLN</sequence>
<feature type="chain" id="PRO_5043742509" description="Lipocalin/cytosolic fatty-acid binding domain-containing protein" evidence="1">
    <location>
        <begin position="17"/>
        <end position="178"/>
    </location>
</feature>
<reference evidence="3 4" key="1">
    <citation type="journal article" date="2021" name="J. Hered.">
        <title>A chromosome-level genome assembly of the parasitoid wasp, Cotesia glomerata (Hymenoptera: Braconidae).</title>
        <authorList>
            <person name="Pinto B.J."/>
            <person name="Weis J.J."/>
            <person name="Gamble T."/>
            <person name="Ode P.J."/>
            <person name="Paul R."/>
            <person name="Zaspel J.M."/>
        </authorList>
    </citation>
    <scope>NUCLEOTIDE SEQUENCE [LARGE SCALE GENOMIC DNA]</scope>
    <source>
        <strain evidence="3">CgM1</strain>
    </source>
</reference>
<dbReference type="AlphaFoldDB" id="A0AAV7IIQ3"/>
<feature type="domain" description="Lipocalin/cytosolic fatty-acid binding" evidence="2">
    <location>
        <begin position="38"/>
        <end position="175"/>
    </location>
</feature>
<dbReference type="Gene3D" id="2.40.128.20">
    <property type="match status" value="1"/>
</dbReference>
<evidence type="ECO:0000256" key="1">
    <source>
        <dbReference type="SAM" id="SignalP"/>
    </source>
</evidence>
<dbReference type="InterPro" id="IPR012674">
    <property type="entry name" value="Calycin"/>
</dbReference>
<dbReference type="Proteomes" id="UP000826195">
    <property type="component" value="Unassembled WGS sequence"/>
</dbReference>
<name>A0AAV7IIQ3_COTGL</name>
<evidence type="ECO:0000259" key="2">
    <source>
        <dbReference type="Pfam" id="PF00061"/>
    </source>
</evidence>